<dbReference type="SUPFAM" id="SSF56235">
    <property type="entry name" value="N-terminal nucleophile aminohydrolases (Ntn hydrolases)"/>
    <property type="match status" value="1"/>
</dbReference>
<dbReference type="Gene3D" id="1.10.439.10">
    <property type="entry name" value="Penicillin Amidohydrolase, domain 1"/>
    <property type="match status" value="1"/>
</dbReference>
<dbReference type="InterPro" id="IPR019432">
    <property type="entry name" value="Acyltransferase_MbtK/IucB-like"/>
</dbReference>
<dbReference type="GO" id="GO:0019290">
    <property type="term" value="P:siderophore biosynthetic process"/>
    <property type="evidence" value="ECO:0007669"/>
    <property type="project" value="InterPro"/>
</dbReference>
<evidence type="ECO:0000313" key="9">
    <source>
        <dbReference type="Proteomes" id="UP000471026"/>
    </source>
</evidence>
<evidence type="ECO:0000256" key="6">
    <source>
        <dbReference type="SAM" id="MobiDB-lite"/>
    </source>
</evidence>
<comment type="similarity">
    <text evidence="3">Belongs to the peptidase S45 family.</text>
</comment>
<name>A0A6N9QWU6_9MICC</name>
<feature type="region of interest" description="Disordered" evidence="6">
    <location>
        <begin position="758"/>
        <end position="790"/>
    </location>
</feature>
<dbReference type="Gene3D" id="1.10.1400.10">
    <property type="match status" value="1"/>
</dbReference>
<dbReference type="GO" id="GO:0017000">
    <property type="term" value="P:antibiotic biosynthetic process"/>
    <property type="evidence" value="ECO:0007669"/>
    <property type="project" value="InterPro"/>
</dbReference>
<feature type="compositionally biased region" description="Low complexity" evidence="6">
    <location>
        <begin position="518"/>
        <end position="533"/>
    </location>
</feature>
<proteinExistence type="inferred from homology"/>
<dbReference type="PROSITE" id="PS51186">
    <property type="entry name" value="GNAT"/>
    <property type="match status" value="1"/>
</dbReference>
<dbReference type="InterPro" id="IPR016181">
    <property type="entry name" value="Acyl_CoA_acyltransferase"/>
</dbReference>
<organism evidence="8 9">
    <name type="scientific">Kocuria marina subsp. indica</name>
    <dbReference type="NCBI Taxonomy" id="1049583"/>
    <lineage>
        <taxon>Bacteria</taxon>
        <taxon>Bacillati</taxon>
        <taxon>Actinomycetota</taxon>
        <taxon>Actinomycetes</taxon>
        <taxon>Micrococcales</taxon>
        <taxon>Micrococcaceae</taxon>
        <taxon>Kocuria</taxon>
    </lineage>
</organism>
<comment type="caution">
    <text evidence="8">The sequence shown here is derived from an EMBL/GenBank/DDBJ whole genome shotgun (WGS) entry which is preliminary data.</text>
</comment>
<feature type="region of interest" description="Disordered" evidence="6">
    <location>
        <begin position="1"/>
        <end position="29"/>
    </location>
</feature>
<dbReference type="UniPathway" id="UPA00011"/>
<evidence type="ECO:0000256" key="5">
    <source>
        <dbReference type="ARBA" id="ARBA00031122"/>
    </source>
</evidence>
<gene>
    <name evidence="8" type="ORF">GKZ75_05090</name>
</gene>
<feature type="compositionally biased region" description="Low complexity" evidence="6">
    <location>
        <begin position="758"/>
        <end position="769"/>
    </location>
</feature>
<dbReference type="PANTHER" id="PTHR34218:SF4">
    <property type="entry name" value="ACYL-HOMOSERINE LACTONE ACYLASE QUIP"/>
    <property type="match status" value="1"/>
</dbReference>
<reference evidence="8 9" key="1">
    <citation type="submission" date="2019-11" db="EMBL/GenBank/DDBJ databases">
        <title>Draft genome sequence of Kocuria indica DP-K7, a methyl red degrading Actinobacterium.</title>
        <authorList>
            <person name="Kumaran S."/>
            <person name="Tischler D."/>
            <person name="Ngo A.C.R."/>
            <person name="Schultes F."/>
        </authorList>
    </citation>
    <scope>NUCLEOTIDE SEQUENCE [LARGE SCALE GENOMIC DNA]</scope>
    <source>
        <strain evidence="8 9">DP-K7</strain>
    </source>
</reference>
<comment type="function">
    <text evidence="1">Acyltransferase required for the direct transfer of medium- to long-chain fatty acyl moieties from a carrier protein (MbtL) on to the epsilon-amino group of lysine residue in the mycobactin core.</text>
</comment>
<dbReference type="Pfam" id="PF13523">
    <property type="entry name" value="Acetyltransf_8"/>
    <property type="match status" value="1"/>
</dbReference>
<evidence type="ECO:0000256" key="2">
    <source>
        <dbReference type="ARBA" id="ARBA00005102"/>
    </source>
</evidence>
<dbReference type="InterPro" id="IPR029055">
    <property type="entry name" value="Ntn_hydrolases_N"/>
</dbReference>
<dbReference type="Pfam" id="PF01804">
    <property type="entry name" value="Penicil_amidase"/>
    <property type="match status" value="2"/>
</dbReference>
<feature type="region of interest" description="Disordered" evidence="6">
    <location>
        <begin position="506"/>
        <end position="545"/>
    </location>
</feature>
<dbReference type="InterPro" id="IPR023343">
    <property type="entry name" value="Penicillin_amidase_dom1"/>
</dbReference>
<feature type="domain" description="N-acetyltransferase" evidence="7">
    <location>
        <begin position="793"/>
        <end position="955"/>
    </location>
</feature>
<dbReference type="Gene3D" id="3.40.630.30">
    <property type="match status" value="1"/>
</dbReference>
<evidence type="ECO:0000256" key="3">
    <source>
        <dbReference type="ARBA" id="ARBA00006586"/>
    </source>
</evidence>
<dbReference type="EMBL" id="WMHZ01000005">
    <property type="protein sequence ID" value="NDO77619.1"/>
    <property type="molecule type" value="Genomic_DNA"/>
</dbReference>
<dbReference type="RefSeq" id="WP_162229072.1">
    <property type="nucleotide sequence ID" value="NZ_WMHZ01000005.1"/>
</dbReference>
<keyword evidence="8" id="KW-0808">Transferase</keyword>
<evidence type="ECO:0000259" key="7">
    <source>
        <dbReference type="PROSITE" id="PS51186"/>
    </source>
</evidence>
<dbReference type="Gene3D" id="3.60.20.10">
    <property type="entry name" value="Glutamine Phosphoribosylpyrophosphate, subunit 1, domain 1"/>
    <property type="match status" value="1"/>
</dbReference>
<dbReference type="GO" id="GO:0016747">
    <property type="term" value="F:acyltransferase activity, transferring groups other than amino-acyl groups"/>
    <property type="evidence" value="ECO:0007669"/>
    <property type="project" value="InterPro"/>
</dbReference>
<evidence type="ECO:0000256" key="4">
    <source>
        <dbReference type="ARBA" id="ARBA00020586"/>
    </source>
</evidence>
<dbReference type="InterPro" id="IPR000182">
    <property type="entry name" value="GNAT_dom"/>
</dbReference>
<dbReference type="GO" id="GO:0016811">
    <property type="term" value="F:hydrolase activity, acting on carbon-nitrogen (but not peptide) bonds, in linear amides"/>
    <property type="evidence" value="ECO:0007669"/>
    <property type="project" value="InterPro"/>
</dbReference>
<dbReference type="Proteomes" id="UP000471026">
    <property type="component" value="Unassembled WGS sequence"/>
</dbReference>
<dbReference type="InterPro" id="IPR002692">
    <property type="entry name" value="S45"/>
</dbReference>
<dbReference type="AlphaFoldDB" id="A0A6N9QWU6"/>
<dbReference type="PANTHER" id="PTHR34218">
    <property type="entry name" value="PEPTIDASE S45 PENICILLIN AMIDASE"/>
    <property type="match status" value="1"/>
</dbReference>
<dbReference type="InterPro" id="IPR043147">
    <property type="entry name" value="Penicillin_amidase_A-knob"/>
</dbReference>
<accession>A0A6N9QWU6</accession>
<evidence type="ECO:0000256" key="1">
    <source>
        <dbReference type="ARBA" id="ARBA00003818"/>
    </source>
</evidence>
<protein>
    <recommendedName>
        <fullName evidence="4">Lysine N-acyltransferase MbtK</fullName>
    </recommendedName>
    <alternativeName>
        <fullName evidence="5">Mycobactin synthase protein K</fullName>
    </alternativeName>
</protein>
<dbReference type="SMART" id="SM01006">
    <property type="entry name" value="AlcB"/>
    <property type="match status" value="1"/>
</dbReference>
<comment type="pathway">
    <text evidence="2">Siderophore biosynthesis; mycobactin biosynthesis.</text>
</comment>
<evidence type="ECO:0000313" key="8">
    <source>
        <dbReference type="EMBL" id="NDO77619.1"/>
    </source>
</evidence>
<sequence length="961" mass="101474">MLSAPARTGSEQSDAGRPGPERSGPGWRLWRDPFGVPHVQADDLTALAHGHGYVTGVDRAWHVEVLRHRAEGRSAELVGPNGLDGDHLTLAADVPGTARRWWDAASSQDREFFAAYARGISEALAETWPGTPEVRELGLTERAVRPWDPWTPMAVHLDAHLLTGSLPEQLWRRRVRRELGDAWVPVLDAESPAAAGSNAWLVPGELSASGAPLLAADPHRVVEESGPYQPVCLSTPDVRVRGLALVGLPGVPHFGRTESAAWAITAAMTTTEHVADLAVENRDGAWYVATTGERLEHRAVVLRARGSVERACLLRSCAAGFVLPGTPAAEAMLDAAVPGTATTVTVVFPAPTADPARAFSACRELLSARTAGNVMEAVSGWAVPCNDVVAADRDGSCRHTVTGSFLGAAEPSRPLHGITVRANQRPSDPCASAARLACAPPHRARRATHLLEAAVAEHGAVRHEDLLAAQLDTAAPHWPPLLRELFADASPTAVSDPVATVARVGSTGPVRTAPEPDVASGPVGAPSAAGAASQRKGASRTTNASAKAADSVRAALLDWDGSMAAGSWTASLFAVWRDAFVHELMRTTPLSVLSGPTGMPTVWDPFLHGPGRVGLAVENIVRHGPDLGVDVRWCARTALERVAHEHPGTALPPWGALHVYTPWRSDPALTAADPVPVGGDADCLLAAGTLPGTGPACVRVPAARVLWDLADPAASWWITPDPVARGECTEPPLHRWSRGEMDHALPWVPAGSVGRSGAMGPVGSASSSGSSGGSIDLGALPPLPDQSAPGPRVTLRPVEPGRDAAVIHAWVSEPRARFWGMTGWTREQVREVYEYLDASPTHHAWLLELDGTSMGIFQSYEPHADPVGATYRVEPGDLGVHVLLAPVRTRRPGLTAALGRLIIAQLARCGTRRIVAEPDVSNDRAVARLIATGFELGPTIRLPGKTGQLAFLRVDGLTESR</sequence>
<dbReference type="SUPFAM" id="SSF55729">
    <property type="entry name" value="Acyl-CoA N-acyltransferases (Nat)"/>
    <property type="match status" value="1"/>
</dbReference>